<name>A0A3M2VMI2_PSESI</name>
<accession>A0A3M2VMI2</accession>
<evidence type="ECO:0000313" key="2">
    <source>
        <dbReference type="EMBL" id="RML40322.1"/>
    </source>
</evidence>
<keyword evidence="1" id="KW-0472">Membrane</keyword>
<dbReference type="EMBL" id="RBNR01000295">
    <property type="protein sequence ID" value="RML40322.1"/>
    <property type="molecule type" value="Genomic_DNA"/>
</dbReference>
<feature type="transmembrane region" description="Helical" evidence="1">
    <location>
        <begin position="67"/>
        <end position="88"/>
    </location>
</feature>
<proteinExistence type="predicted"/>
<protein>
    <submittedName>
        <fullName evidence="2">Holin</fullName>
    </submittedName>
</protein>
<feature type="transmembrane region" description="Helical" evidence="1">
    <location>
        <begin position="28"/>
        <end position="55"/>
    </location>
</feature>
<feature type="transmembrane region" description="Helical" evidence="1">
    <location>
        <begin position="94"/>
        <end position="114"/>
    </location>
</feature>
<reference evidence="2 3" key="1">
    <citation type="submission" date="2018-08" db="EMBL/GenBank/DDBJ databases">
        <title>Recombination of ecologically and evolutionarily significant loci maintains genetic cohesion in the Pseudomonas syringae species complex.</title>
        <authorList>
            <person name="Dillon M."/>
            <person name="Thakur S."/>
            <person name="Almeida R.N.D."/>
            <person name="Weir B.S."/>
            <person name="Guttman D.S."/>
        </authorList>
    </citation>
    <scope>NUCLEOTIDE SEQUENCE [LARGE SCALE GENOMIC DNA]</scope>
    <source>
        <strain evidence="2 3">ICMP 3883</strain>
    </source>
</reference>
<sequence>PLRRGFYFQLTPKGGNRMRTMPEKNPDLLAHVWMALSNPLWQGVIMAIVVSLLRILNDAKETSKRRILLEALICGCLSLVASSLIEWMTWPPSLSVAAGGTIGFLGVTAIRELVTRFIGRKVDSV</sequence>
<gene>
    <name evidence="2" type="ORF">ALQ95_02771</name>
</gene>
<dbReference type="AlphaFoldDB" id="A0A3M2VMI2"/>
<evidence type="ECO:0000313" key="3">
    <source>
        <dbReference type="Proteomes" id="UP000280292"/>
    </source>
</evidence>
<dbReference type="NCBIfam" id="TIGR01594">
    <property type="entry name" value="holin_lambda"/>
    <property type="match status" value="1"/>
</dbReference>
<feature type="non-terminal residue" evidence="2">
    <location>
        <position position="1"/>
    </location>
</feature>
<keyword evidence="1" id="KW-1133">Transmembrane helix</keyword>
<evidence type="ECO:0000256" key="1">
    <source>
        <dbReference type="SAM" id="Phobius"/>
    </source>
</evidence>
<dbReference type="Proteomes" id="UP000280292">
    <property type="component" value="Unassembled WGS sequence"/>
</dbReference>
<dbReference type="Pfam" id="PF05106">
    <property type="entry name" value="Phage_holin_3_1"/>
    <property type="match status" value="1"/>
</dbReference>
<organism evidence="2 3">
    <name type="scientific">Pseudomonas syringae pv. ribicola</name>
    <dbReference type="NCBI Taxonomy" id="55398"/>
    <lineage>
        <taxon>Bacteria</taxon>
        <taxon>Pseudomonadati</taxon>
        <taxon>Pseudomonadota</taxon>
        <taxon>Gammaproteobacteria</taxon>
        <taxon>Pseudomonadales</taxon>
        <taxon>Pseudomonadaceae</taxon>
        <taxon>Pseudomonas</taxon>
    </lineage>
</organism>
<keyword evidence="1" id="KW-0812">Transmembrane</keyword>
<comment type="caution">
    <text evidence="2">The sequence shown here is derived from an EMBL/GenBank/DDBJ whole genome shotgun (WGS) entry which is preliminary data.</text>
</comment>
<dbReference type="InterPro" id="IPR006481">
    <property type="entry name" value="Phage_lambda_GpS_holin"/>
</dbReference>